<protein>
    <recommendedName>
        <fullName evidence="1">Aminoglycoside phosphotransferase domain-containing protein</fullName>
    </recommendedName>
</protein>
<reference evidence="2 3" key="1">
    <citation type="journal article" date="2020" name="ISME J.">
        <title>Uncovering the hidden diversity of litter-decomposition mechanisms in mushroom-forming fungi.</title>
        <authorList>
            <person name="Floudas D."/>
            <person name="Bentzer J."/>
            <person name="Ahren D."/>
            <person name="Johansson T."/>
            <person name="Persson P."/>
            <person name="Tunlid A."/>
        </authorList>
    </citation>
    <scope>NUCLEOTIDE SEQUENCE [LARGE SCALE GENOMIC DNA]</scope>
    <source>
        <strain evidence="2 3">CBS 101986</strain>
    </source>
</reference>
<dbReference type="InterPro" id="IPR051678">
    <property type="entry name" value="AGP_Transferase"/>
</dbReference>
<evidence type="ECO:0000259" key="1">
    <source>
        <dbReference type="Pfam" id="PF01636"/>
    </source>
</evidence>
<sequence length="314" mass="35971">MGQLLSLMLSAEKPHDTEKKSSVDSLTNEEIAALVEGIRDEDAIGFRGDPNNFFRRDSLVHPISHDTVVKFMYGAEPFMMAYISSHTSIPIPRIRRVLRQPLHNFDPYSPGYTPVVIDRIDGEPLETAWPTMGGGPSIPIPCPDKPGPFDTLGRRYFSKGYFFTRSGAPPCESYKEMADWFDCRRFDAMVVYHKRTGKILACPKFDRKQPFVVCYGNIKPANTIVDWKGIPWLIDFGESGVYPIWYEYAKALLQFTPYTPPSALPLWLWRWAAFGSYGQYVYNYLYSMDDVGIWDGNPHDWSLDYFTEHGLDVD</sequence>
<proteinExistence type="predicted"/>
<gene>
    <name evidence="2" type="ORF">D9619_007910</name>
</gene>
<dbReference type="Proteomes" id="UP000567179">
    <property type="component" value="Unassembled WGS sequence"/>
</dbReference>
<dbReference type="OrthoDB" id="4177236at2759"/>
<dbReference type="InterPro" id="IPR002575">
    <property type="entry name" value="Aminoglycoside_PTrfase"/>
</dbReference>
<organism evidence="2 3">
    <name type="scientific">Psilocybe cf. subviscida</name>
    <dbReference type="NCBI Taxonomy" id="2480587"/>
    <lineage>
        <taxon>Eukaryota</taxon>
        <taxon>Fungi</taxon>
        <taxon>Dikarya</taxon>
        <taxon>Basidiomycota</taxon>
        <taxon>Agaricomycotina</taxon>
        <taxon>Agaricomycetes</taxon>
        <taxon>Agaricomycetidae</taxon>
        <taxon>Agaricales</taxon>
        <taxon>Agaricineae</taxon>
        <taxon>Strophariaceae</taxon>
        <taxon>Psilocybe</taxon>
    </lineage>
</organism>
<dbReference type="SUPFAM" id="SSF56112">
    <property type="entry name" value="Protein kinase-like (PK-like)"/>
    <property type="match status" value="1"/>
</dbReference>
<dbReference type="InterPro" id="IPR011009">
    <property type="entry name" value="Kinase-like_dom_sf"/>
</dbReference>
<keyword evidence="3" id="KW-1185">Reference proteome</keyword>
<evidence type="ECO:0000313" key="3">
    <source>
        <dbReference type="Proteomes" id="UP000567179"/>
    </source>
</evidence>
<dbReference type="Pfam" id="PF01636">
    <property type="entry name" value="APH"/>
    <property type="match status" value="1"/>
</dbReference>
<accession>A0A8H5ATF6</accession>
<feature type="domain" description="Aminoglycoside phosphotransferase" evidence="1">
    <location>
        <begin position="205"/>
        <end position="256"/>
    </location>
</feature>
<dbReference type="PANTHER" id="PTHR21310:SF15">
    <property type="entry name" value="AMINOGLYCOSIDE PHOSPHOTRANSFERASE DOMAIN-CONTAINING PROTEIN"/>
    <property type="match status" value="1"/>
</dbReference>
<dbReference type="AlphaFoldDB" id="A0A8H5ATF6"/>
<comment type="caution">
    <text evidence="2">The sequence shown here is derived from an EMBL/GenBank/DDBJ whole genome shotgun (WGS) entry which is preliminary data.</text>
</comment>
<name>A0A8H5ATF6_9AGAR</name>
<dbReference type="EMBL" id="JAACJJ010000057">
    <property type="protein sequence ID" value="KAF5310697.1"/>
    <property type="molecule type" value="Genomic_DNA"/>
</dbReference>
<evidence type="ECO:0000313" key="2">
    <source>
        <dbReference type="EMBL" id="KAF5310697.1"/>
    </source>
</evidence>
<dbReference type="PANTHER" id="PTHR21310">
    <property type="entry name" value="AMINOGLYCOSIDE PHOSPHOTRANSFERASE-RELATED-RELATED"/>
    <property type="match status" value="1"/>
</dbReference>